<proteinExistence type="predicted"/>
<keyword evidence="1" id="KW-0812">Transmembrane</keyword>
<dbReference type="Proteomes" id="UP000799118">
    <property type="component" value="Unassembled WGS sequence"/>
</dbReference>
<dbReference type="AlphaFoldDB" id="A0A6A4GX69"/>
<organism evidence="2 3">
    <name type="scientific">Gymnopus androsaceus JB14</name>
    <dbReference type="NCBI Taxonomy" id="1447944"/>
    <lineage>
        <taxon>Eukaryota</taxon>
        <taxon>Fungi</taxon>
        <taxon>Dikarya</taxon>
        <taxon>Basidiomycota</taxon>
        <taxon>Agaricomycotina</taxon>
        <taxon>Agaricomycetes</taxon>
        <taxon>Agaricomycetidae</taxon>
        <taxon>Agaricales</taxon>
        <taxon>Marasmiineae</taxon>
        <taxon>Omphalotaceae</taxon>
        <taxon>Gymnopus</taxon>
    </lineage>
</organism>
<name>A0A6A4GX69_9AGAR</name>
<feature type="transmembrane region" description="Helical" evidence="1">
    <location>
        <begin position="36"/>
        <end position="55"/>
    </location>
</feature>
<keyword evidence="3" id="KW-1185">Reference proteome</keyword>
<evidence type="ECO:0000313" key="2">
    <source>
        <dbReference type="EMBL" id="KAE9390472.1"/>
    </source>
</evidence>
<feature type="transmembrane region" description="Helical" evidence="1">
    <location>
        <begin position="67"/>
        <end position="89"/>
    </location>
</feature>
<feature type="transmembrane region" description="Helical" evidence="1">
    <location>
        <begin position="226"/>
        <end position="247"/>
    </location>
</feature>
<gene>
    <name evidence="2" type="ORF">BT96DRAFT_925849</name>
</gene>
<feature type="transmembrane region" description="Helical" evidence="1">
    <location>
        <begin position="179"/>
        <end position="199"/>
    </location>
</feature>
<protein>
    <submittedName>
        <fullName evidence="2">Uncharacterized protein</fullName>
    </submittedName>
</protein>
<evidence type="ECO:0000256" key="1">
    <source>
        <dbReference type="SAM" id="Phobius"/>
    </source>
</evidence>
<keyword evidence="1" id="KW-0472">Membrane</keyword>
<dbReference type="EMBL" id="ML769656">
    <property type="protein sequence ID" value="KAE9390472.1"/>
    <property type="molecule type" value="Genomic_DNA"/>
</dbReference>
<evidence type="ECO:0000313" key="3">
    <source>
        <dbReference type="Proteomes" id="UP000799118"/>
    </source>
</evidence>
<dbReference type="OrthoDB" id="2756618at2759"/>
<sequence length="269" mass="29744">MSKTLDVSLDKAAFLGLWVAIIHPCLYRRSHASFQLESVLYGCHATAFLFSLWLFRISKSETVGKKFNPVLTFLVLTALFALSTTHVSINLARGVIAFVSYQGAPNGASTYLKQLWVSSNVAKQAAYVTNILISDSFALYRSYIVISNKLIQQQVDKPPTCNMVLRNKTFFLPSWCEDLSTLIIAFPICSLLASVVCGYKSVYNVSQRMPGEDAFMPAVLSLRTSLLVLSLVTNALVTLIIVVFLAWNSRQNQSVCRRACVSSVYASNA</sequence>
<keyword evidence="1" id="KW-1133">Transmembrane helix</keyword>
<accession>A0A6A4GX69</accession>
<reference evidence="2" key="1">
    <citation type="journal article" date="2019" name="Environ. Microbiol.">
        <title>Fungal ecological strategies reflected in gene transcription - a case study of two litter decomposers.</title>
        <authorList>
            <person name="Barbi F."/>
            <person name="Kohler A."/>
            <person name="Barry K."/>
            <person name="Baskaran P."/>
            <person name="Daum C."/>
            <person name="Fauchery L."/>
            <person name="Ihrmark K."/>
            <person name="Kuo A."/>
            <person name="LaButti K."/>
            <person name="Lipzen A."/>
            <person name="Morin E."/>
            <person name="Grigoriev I.V."/>
            <person name="Henrissat B."/>
            <person name="Lindahl B."/>
            <person name="Martin F."/>
        </authorList>
    </citation>
    <scope>NUCLEOTIDE SEQUENCE</scope>
    <source>
        <strain evidence="2">JB14</strain>
    </source>
</reference>